<feature type="transmembrane region" description="Helical" evidence="7">
    <location>
        <begin position="158"/>
        <end position="181"/>
    </location>
</feature>
<dbReference type="GO" id="GO:0006813">
    <property type="term" value="P:potassium ion transport"/>
    <property type="evidence" value="ECO:0007669"/>
    <property type="project" value="InterPro"/>
</dbReference>
<feature type="transmembrane region" description="Helical" evidence="7">
    <location>
        <begin position="187"/>
        <end position="208"/>
    </location>
</feature>
<feature type="domain" description="RCK N-terminal" evidence="9">
    <location>
        <begin position="422"/>
        <end position="538"/>
    </location>
</feature>
<feature type="transmembrane region" description="Helical" evidence="7">
    <location>
        <begin position="69"/>
        <end position="87"/>
    </location>
</feature>
<proteinExistence type="inferred from homology"/>
<evidence type="ECO:0000256" key="4">
    <source>
        <dbReference type="ARBA" id="ARBA00022692"/>
    </source>
</evidence>
<evidence type="ECO:0000256" key="7">
    <source>
        <dbReference type="SAM" id="Phobius"/>
    </source>
</evidence>
<gene>
    <name evidence="10" type="ORF">GA0074694_2760</name>
</gene>
<dbReference type="InterPro" id="IPR003148">
    <property type="entry name" value="RCK_N"/>
</dbReference>
<keyword evidence="3" id="KW-0813">Transport</keyword>
<keyword evidence="5 7" id="KW-1133">Transmembrane helix</keyword>
<name>A0A1C6RQX8_9ACTN</name>
<dbReference type="STRING" id="47866.GA0074694_2760"/>
<evidence type="ECO:0000256" key="1">
    <source>
        <dbReference type="ARBA" id="ARBA00004141"/>
    </source>
</evidence>
<evidence type="ECO:0000313" key="11">
    <source>
        <dbReference type="Proteomes" id="UP000198906"/>
    </source>
</evidence>
<keyword evidence="11" id="KW-1185">Reference proteome</keyword>
<dbReference type="PANTHER" id="PTHR42751">
    <property type="entry name" value="SODIUM/HYDROGEN EXCHANGER FAMILY/TRKA DOMAIN PROTEIN"/>
    <property type="match status" value="1"/>
</dbReference>
<dbReference type="GO" id="GO:0008270">
    <property type="term" value="F:zinc ion binding"/>
    <property type="evidence" value="ECO:0007669"/>
    <property type="project" value="InterPro"/>
</dbReference>
<evidence type="ECO:0000256" key="5">
    <source>
        <dbReference type="ARBA" id="ARBA00022989"/>
    </source>
</evidence>
<evidence type="ECO:0000256" key="2">
    <source>
        <dbReference type="ARBA" id="ARBA00005551"/>
    </source>
</evidence>
<dbReference type="Gene3D" id="3.30.40.10">
    <property type="entry name" value="Zinc/RING finger domain, C3HC4 (zinc finger)"/>
    <property type="match status" value="1"/>
</dbReference>
<evidence type="ECO:0000259" key="9">
    <source>
        <dbReference type="PROSITE" id="PS51201"/>
    </source>
</evidence>
<organism evidence="10 11">
    <name type="scientific">Micromonospora inyonensis</name>
    <dbReference type="NCBI Taxonomy" id="47866"/>
    <lineage>
        <taxon>Bacteria</taxon>
        <taxon>Bacillati</taxon>
        <taxon>Actinomycetota</taxon>
        <taxon>Actinomycetes</taxon>
        <taxon>Micromonosporales</taxon>
        <taxon>Micromonosporaceae</taxon>
        <taxon>Micromonospora</taxon>
    </lineage>
</organism>
<dbReference type="PROSITE" id="PS50271">
    <property type="entry name" value="ZF_UBP"/>
    <property type="match status" value="1"/>
</dbReference>
<feature type="transmembrane region" description="Helical" evidence="7">
    <location>
        <begin position="39"/>
        <end position="57"/>
    </location>
</feature>
<dbReference type="SUPFAM" id="SSF51735">
    <property type="entry name" value="NAD(P)-binding Rossmann-fold domains"/>
    <property type="match status" value="1"/>
</dbReference>
<dbReference type="InterPro" id="IPR001607">
    <property type="entry name" value="Znf_UBP"/>
</dbReference>
<feature type="transmembrane region" description="Helical" evidence="7">
    <location>
        <begin position="277"/>
        <end position="297"/>
    </location>
</feature>
<evidence type="ECO:0000256" key="6">
    <source>
        <dbReference type="ARBA" id="ARBA00023136"/>
    </source>
</evidence>
<comment type="subcellular location">
    <subcellularLocation>
        <location evidence="1">Membrane</location>
        <topology evidence="1">Multi-pass membrane protein</topology>
    </subcellularLocation>
</comment>
<evidence type="ECO:0000259" key="8">
    <source>
        <dbReference type="PROSITE" id="PS50271"/>
    </source>
</evidence>
<dbReference type="GO" id="GO:0015297">
    <property type="term" value="F:antiporter activity"/>
    <property type="evidence" value="ECO:0007669"/>
    <property type="project" value="InterPro"/>
</dbReference>
<sequence>MQQLLASEAGGGPPAFLVEVVALMLAAAVIGYLSTRLRIVPIVGFLLAGVAIGPHALGLVRSQQAVDVAAEVGVILLLFTIGIEFSLGRLAAMWRLIVIGGGLQVLLTVGVAVGALALFGVSWQVGVFTGFLVSLSSTAIVLRLLASRGETQSATGRTALAYLIFQDLAIVVMVLVVPMLGDGGGSALNIATALGTAVAVVALVLVVARWVMPRLLETVARACSPEVFLLAVIAICFGTAYLTSLAGVSVSLGAFLAGMVVSESRHSEHALGEILPLQILFSATFFVSVGMLLDLGFLATNLPLVLAAVLGVVLVKGLATAVSAVVLRVRPAVVVALSLLIVQVGEFSFVLERVGREAGLTPAGLGEDGTQAFIAATVLLMVATPWLGSGGRRLGMAVERHVGPDPARLAPAEVPDAASGPQGHVVISGYGAATRALAAELAAAGVPLVVVTLNPDGAAEAEADGHRVLRGDSTRRHILDQAGVAAARVVVIPEDEPEDARRIASVVRTLSPEARIVVRFDTATDLAELVTAGIDTVVRNDRAGHTALGRTVLDALPGAADRFVAAEARRPGRTRVDVDRIVMFRPDPETACPHTSMIQPVLPSATGCEDCLRAGTSWVHLRTCLTCGHVGCCDSSPERHASRHQQDRDHPIMASAEPGEEWAYCYLDETLLPPAAIRG</sequence>
<dbReference type="GO" id="GO:0016020">
    <property type="term" value="C:membrane"/>
    <property type="evidence" value="ECO:0007669"/>
    <property type="project" value="UniProtKB-SubCell"/>
</dbReference>
<evidence type="ECO:0000313" key="10">
    <source>
        <dbReference type="EMBL" id="SCL19627.1"/>
    </source>
</evidence>
<dbReference type="RefSeq" id="WP_091457861.1">
    <property type="nucleotide sequence ID" value="NZ_FMHU01000001.1"/>
</dbReference>
<dbReference type="GO" id="GO:1902600">
    <property type="term" value="P:proton transmembrane transport"/>
    <property type="evidence" value="ECO:0007669"/>
    <property type="project" value="InterPro"/>
</dbReference>
<feature type="transmembrane region" description="Helical" evidence="7">
    <location>
        <begin position="12"/>
        <end position="32"/>
    </location>
</feature>
<feature type="transmembrane region" description="Helical" evidence="7">
    <location>
        <begin position="332"/>
        <end position="351"/>
    </location>
</feature>
<dbReference type="AlphaFoldDB" id="A0A1C6RQX8"/>
<keyword evidence="4 7" id="KW-0812">Transmembrane</keyword>
<feature type="transmembrane region" description="Helical" evidence="7">
    <location>
        <begin position="304"/>
        <end position="326"/>
    </location>
</feature>
<dbReference type="Gene3D" id="1.20.1530.20">
    <property type="match status" value="1"/>
</dbReference>
<feature type="transmembrane region" description="Helical" evidence="7">
    <location>
        <begin position="228"/>
        <end position="257"/>
    </location>
</feature>
<reference evidence="11" key="1">
    <citation type="submission" date="2016-06" db="EMBL/GenBank/DDBJ databases">
        <authorList>
            <person name="Varghese N."/>
        </authorList>
    </citation>
    <scope>NUCLEOTIDE SEQUENCE [LARGE SCALE GENOMIC DNA]</scope>
    <source>
        <strain evidence="11">DSM 46123</strain>
    </source>
</reference>
<feature type="transmembrane region" description="Helical" evidence="7">
    <location>
        <begin position="372"/>
        <end position="388"/>
    </location>
</feature>
<accession>A0A1C6RQX8</accession>
<dbReference type="Pfam" id="PF02254">
    <property type="entry name" value="TrkA_N"/>
    <property type="match status" value="1"/>
</dbReference>
<dbReference type="Proteomes" id="UP000198906">
    <property type="component" value="Unassembled WGS sequence"/>
</dbReference>
<dbReference type="InterPro" id="IPR038770">
    <property type="entry name" value="Na+/solute_symporter_sf"/>
</dbReference>
<protein>
    <submittedName>
        <fullName evidence="10">Kef-type potassium/proton antiporter, CPA2 family</fullName>
    </submittedName>
</protein>
<dbReference type="Pfam" id="PF00999">
    <property type="entry name" value="Na_H_Exchanger"/>
    <property type="match status" value="1"/>
</dbReference>
<dbReference type="InterPro" id="IPR006153">
    <property type="entry name" value="Cation/H_exchanger_TM"/>
</dbReference>
<feature type="domain" description="UBP-type" evidence="8">
    <location>
        <begin position="590"/>
        <end position="679"/>
    </location>
</feature>
<dbReference type="SUPFAM" id="SSF57850">
    <property type="entry name" value="RING/U-box"/>
    <property type="match status" value="1"/>
</dbReference>
<keyword evidence="6 7" id="KW-0472">Membrane</keyword>
<dbReference type="Gene3D" id="3.40.50.720">
    <property type="entry name" value="NAD(P)-binding Rossmann-like Domain"/>
    <property type="match status" value="1"/>
</dbReference>
<dbReference type="InterPro" id="IPR013083">
    <property type="entry name" value="Znf_RING/FYVE/PHD"/>
</dbReference>
<feature type="transmembrane region" description="Helical" evidence="7">
    <location>
        <begin position="125"/>
        <end position="146"/>
    </location>
</feature>
<dbReference type="EMBL" id="FMHU01000001">
    <property type="protein sequence ID" value="SCL19627.1"/>
    <property type="molecule type" value="Genomic_DNA"/>
</dbReference>
<evidence type="ECO:0000256" key="3">
    <source>
        <dbReference type="ARBA" id="ARBA00022448"/>
    </source>
</evidence>
<dbReference type="InterPro" id="IPR036291">
    <property type="entry name" value="NAD(P)-bd_dom_sf"/>
</dbReference>
<dbReference type="PANTHER" id="PTHR42751:SF3">
    <property type="entry name" value="SODIUM_GLUTAMATE SYMPORTER"/>
    <property type="match status" value="1"/>
</dbReference>
<dbReference type="Pfam" id="PF02148">
    <property type="entry name" value="zf-UBP"/>
    <property type="match status" value="1"/>
</dbReference>
<comment type="similarity">
    <text evidence="2">Belongs to the monovalent cation:proton antiporter 2 (CPA2) transporter (TC 2.A.37) family.</text>
</comment>
<dbReference type="PROSITE" id="PS51201">
    <property type="entry name" value="RCK_N"/>
    <property type="match status" value="1"/>
</dbReference>
<feature type="transmembrane region" description="Helical" evidence="7">
    <location>
        <begin position="94"/>
        <end position="119"/>
    </location>
</feature>